<dbReference type="EC" id="6.3.2.10" evidence="10 11"/>
<accession>A0A1T4V585</accession>
<dbReference type="InterPro" id="IPR036565">
    <property type="entry name" value="Mur-like_cat_sf"/>
</dbReference>
<dbReference type="Pfam" id="PF08245">
    <property type="entry name" value="Mur_ligase_M"/>
    <property type="match status" value="1"/>
</dbReference>
<dbReference type="GO" id="GO:0051301">
    <property type="term" value="P:cell division"/>
    <property type="evidence" value="ECO:0007669"/>
    <property type="project" value="UniProtKB-KW"/>
</dbReference>
<feature type="domain" description="Mur ligase N-terminal catalytic" evidence="12">
    <location>
        <begin position="24"/>
        <end position="91"/>
    </location>
</feature>
<organism evidence="15 16">
    <name type="scientific">Succinivibrio dextrinosolvens DSM 3072</name>
    <dbReference type="NCBI Taxonomy" id="1123324"/>
    <lineage>
        <taxon>Bacteria</taxon>
        <taxon>Pseudomonadati</taxon>
        <taxon>Pseudomonadota</taxon>
        <taxon>Gammaproteobacteria</taxon>
        <taxon>Aeromonadales</taxon>
        <taxon>Succinivibrionaceae</taxon>
        <taxon>Succinivibrio</taxon>
    </lineage>
</organism>
<keyword evidence="1 10" id="KW-0963">Cytoplasm</keyword>
<dbReference type="EMBL" id="FUXX01000009">
    <property type="protein sequence ID" value="SKA60107.1"/>
    <property type="molecule type" value="Genomic_DNA"/>
</dbReference>
<dbReference type="GO" id="GO:0047480">
    <property type="term" value="F:UDP-N-acetylmuramoyl-tripeptide-D-alanyl-D-alanine ligase activity"/>
    <property type="evidence" value="ECO:0007669"/>
    <property type="project" value="UniProtKB-UniRule"/>
</dbReference>
<dbReference type="Pfam" id="PF01225">
    <property type="entry name" value="Mur_ligase"/>
    <property type="match status" value="1"/>
</dbReference>
<protein>
    <recommendedName>
        <fullName evidence="10 11">UDP-N-acetylmuramoyl-tripeptide--D-alanyl-D-alanine ligase</fullName>
        <ecNumber evidence="10 11">6.3.2.10</ecNumber>
    </recommendedName>
    <alternativeName>
        <fullName evidence="10">D-alanyl-D-alanine-adding enzyme</fullName>
    </alternativeName>
</protein>
<dbReference type="SUPFAM" id="SSF53244">
    <property type="entry name" value="MurD-like peptide ligases, peptide-binding domain"/>
    <property type="match status" value="1"/>
</dbReference>
<comment type="similarity">
    <text evidence="10">Belongs to the MurCDEF family. MurF subfamily.</text>
</comment>
<keyword evidence="7 10" id="KW-0573">Peptidoglycan synthesis</keyword>
<dbReference type="GO" id="GO:0005524">
    <property type="term" value="F:ATP binding"/>
    <property type="evidence" value="ECO:0007669"/>
    <property type="project" value="UniProtKB-UniRule"/>
</dbReference>
<dbReference type="Gene3D" id="3.40.1190.10">
    <property type="entry name" value="Mur-like, catalytic domain"/>
    <property type="match status" value="1"/>
</dbReference>
<evidence type="ECO:0000256" key="1">
    <source>
        <dbReference type="ARBA" id="ARBA00022490"/>
    </source>
</evidence>
<dbReference type="GO" id="GO:0009252">
    <property type="term" value="P:peptidoglycan biosynthetic process"/>
    <property type="evidence" value="ECO:0007669"/>
    <property type="project" value="UniProtKB-UniRule"/>
</dbReference>
<dbReference type="SUPFAM" id="SSF63418">
    <property type="entry name" value="MurE/MurF N-terminal domain"/>
    <property type="match status" value="1"/>
</dbReference>
<feature type="domain" description="Mur ligase central" evidence="14">
    <location>
        <begin position="109"/>
        <end position="299"/>
    </location>
</feature>
<keyword evidence="3 10" id="KW-0132">Cell division</keyword>
<evidence type="ECO:0000313" key="16">
    <source>
        <dbReference type="Proteomes" id="UP000242432"/>
    </source>
</evidence>
<dbReference type="HAMAP" id="MF_02019">
    <property type="entry name" value="MurF"/>
    <property type="match status" value="1"/>
</dbReference>
<reference evidence="16" key="1">
    <citation type="submission" date="2017-02" db="EMBL/GenBank/DDBJ databases">
        <authorList>
            <person name="Varghese N."/>
            <person name="Submissions S."/>
        </authorList>
    </citation>
    <scope>NUCLEOTIDE SEQUENCE [LARGE SCALE GENOMIC DNA]</scope>
    <source>
        <strain evidence="16">DSM 3072</strain>
    </source>
</reference>
<dbReference type="Gene3D" id="3.40.1390.10">
    <property type="entry name" value="MurE/MurF, N-terminal domain"/>
    <property type="match status" value="1"/>
</dbReference>
<proteinExistence type="inferred from homology"/>
<evidence type="ECO:0000256" key="6">
    <source>
        <dbReference type="ARBA" id="ARBA00022960"/>
    </source>
</evidence>
<dbReference type="InterPro" id="IPR013221">
    <property type="entry name" value="Mur_ligase_cen"/>
</dbReference>
<dbReference type="InterPro" id="IPR004101">
    <property type="entry name" value="Mur_ligase_C"/>
</dbReference>
<evidence type="ECO:0000256" key="4">
    <source>
        <dbReference type="ARBA" id="ARBA00022741"/>
    </source>
</evidence>
<dbReference type="GO" id="GO:0071555">
    <property type="term" value="P:cell wall organization"/>
    <property type="evidence" value="ECO:0007669"/>
    <property type="project" value="UniProtKB-KW"/>
</dbReference>
<evidence type="ECO:0000256" key="11">
    <source>
        <dbReference type="RuleBase" id="RU004136"/>
    </source>
</evidence>
<dbReference type="GO" id="GO:0008766">
    <property type="term" value="F:UDP-N-acetylmuramoylalanyl-D-glutamyl-2,6-diaminopimelate-D-alanyl-D-alanine ligase activity"/>
    <property type="evidence" value="ECO:0007669"/>
    <property type="project" value="RHEA"/>
</dbReference>
<dbReference type="InterPro" id="IPR005863">
    <property type="entry name" value="UDP-N-AcMur_synth"/>
</dbReference>
<dbReference type="InterPro" id="IPR035911">
    <property type="entry name" value="MurE/MurF_N"/>
</dbReference>
<dbReference type="RefSeq" id="WP_078928352.1">
    <property type="nucleotide sequence ID" value="NZ_FUXX01000009.1"/>
</dbReference>
<evidence type="ECO:0000256" key="3">
    <source>
        <dbReference type="ARBA" id="ARBA00022618"/>
    </source>
</evidence>
<evidence type="ECO:0000259" key="12">
    <source>
        <dbReference type="Pfam" id="PF01225"/>
    </source>
</evidence>
<dbReference type="UniPathway" id="UPA00219"/>
<evidence type="ECO:0000256" key="8">
    <source>
        <dbReference type="ARBA" id="ARBA00023306"/>
    </source>
</evidence>
<keyword evidence="6 10" id="KW-0133">Cell shape</keyword>
<dbReference type="InterPro" id="IPR036615">
    <property type="entry name" value="Mur_ligase_C_dom_sf"/>
</dbReference>
<feature type="binding site" evidence="10">
    <location>
        <begin position="110"/>
        <end position="116"/>
    </location>
    <ligand>
        <name>ATP</name>
        <dbReference type="ChEBI" id="CHEBI:30616"/>
    </ligand>
</feature>
<dbReference type="GO" id="GO:0008360">
    <property type="term" value="P:regulation of cell shape"/>
    <property type="evidence" value="ECO:0007669"/>
    <property type="project" value="UniProtKB-KW"/>
</dbReference>
<evidence type="ECO:0000259" key="14">
    <source>
        <dbReference type="Pfam" id="PF08245"/>
    </source>
</evidence>
<dbReference type="Gene3D" id="3.90.190.20">
    <property type="entry name" value="Mur ligase, C-terminal domain"/>
    <property type="match status" value="1"/>
</dbReference>
<evidence type="ECO:0000259" key="13">
    <source>
        <dbReference type="Pfam" id="PF02875"/>
    </source>
</evidence>
<comment type="subcellular location">
    <subcellularLocation>
        <location evidence="10 11">Cytoplasm</location>
    </subcellularLocation>
</comment>
<dbReference type="STRING" id="83771.SAMN02910357_00623"/>
<keyword evidence="2 10" id="KW-0436">Ligase</keyword>
<evidence type="ECO:0000256" key="10">
    <source>
        <dbReference type="HAMAP-Rule" id="MF_02019"/>
    </source>
</evidence>
<dbReference type="PANTHER" id="PTHR43024:SF1">
    <property type="entry name" value="UDP-N-ACETYLMURAMOYL-TRIPEPTIDE--D-ALANYL-D-ALANINE LIGASE"/>
    <property type="match status" value="1"/>
</dbReference>
<keyword evidence="4 10" id="KW-0547">Nucleotide-binding</keyword>
<evidence type="ECO:0000256" key="5">
    <source>
        <dbReference type="ARBA" id="ARBA00022840"/>
    </source>
</evidence>
<comment type="catalytic activity">
    <reaction evidence="10 11">
        <text>D-alanyl-D-alanine + UDP-N-acetyl-alpha-D-muramoyl-L-alanyl-gamma-D-glutamyl-meso-2,6-diaminopimelate + ATP = UDP-N-acetyl-alpha-D-muramoyl-L-alanyl-gamma-D-glutamyl-meso-2,6-diaminopimeloyl-D-alanyl-D-alanine + ADP + phosphate + H(+)</text>
        <dbReference type="Rhea" id="RHEA:28374"/>
        <dbReference type="ChEBI" id="CHEBI:15378"/>
        <dbReference type="ChEBI" id="CHEBI:30616"/>
        <dbReference type="ChEBI" id="CHEBI:43474"/>
        <dbReference type="ChEBI" id="CHEBI:57822"/>
        <dbReference type="ChEBI" id="CHEBI:61386"/>
        <dbReference type="ChEBI" id="CHEBI:83905"/>
        <dbReference type="ChEBI" id="CHEBI:456216"/>
        <dbReference type="EC" id="6.3.2.10"/>
    </reaction>
</comment>
<name>A0A1T4V585_9GAMM</name>
<gene>
    <name evidence="10" type="primary">murF</name>
    <name evidence="15" type="ORF">SAMN02745213_00813</name>
</gene>
<keyword evidence="16" id="KW-1185">Reference proteome</keyword>
<feature type="domain" description="Mur ligase C-terminal" evidence="13">
    <location>
        <begin position="330"/>
        <end position="440"/>
    </location>
</feature>
<dbReference type="Pfam" id="PF02875">
    <property type="entry name" value="Mur_ligase_C"/>
    <property type="match status" value="1"/>
</dbReference>
<comment type="function">
    <text evidence="10 11">Involved in cell wall formation. Catalyzes the final step in the synthesis of UDP-N-acetylmuramoyl-pentapeptide, the precursor of murein.</text>
</comment>
<evidence type="ECO:0000256" key="2">
    <source>
        <dbReference type="ARBA" id="ARBA00022598"/>
    </source>
</evidence>
<dbReference type="PANTHER" id="PTHR43024">
    <property type="entry name" value="UDP-N-ACETYLMURAMOYL-TRIPEPTIDE--D-ALANYL-D-ALANINE LIGASE"/>
    <property type="match status" value="1"/>
</dbReference>
<dbReference type="NCBIfam" id="TIGR01143">
    <property type="entry name" value="murF"/>
    <property type="match status" value="1"/>
</dbReference>
<keyword evidence="8 10" id="KW-0131">Cell cycle</keyword>
<evidence type="ECO:0000256" key="7">
    <source>
        <dbReference type="ARBA" id="ARBA00022984"/>
    </source>
</evidence>
<dbReference type="InterPro" id="IPR051046">
    <property type="entry name" value="MurCDEF_CellWall_CoF430Synth"/>
</dbReference>
<keyword evidence="9 10" id="KW-0961">Cell wall biogenesis/degradation</keyword>
<dbReference type="GO" id="GO:0005737">
    <property type="term" value="C:cytoplasm"/>
    <property type="evidence" value="ECO:0007669"/>
    <property type="project" value="UniProtKB-SubCell"/>
</dbReference>
<evidence type="ECO:0000256" key="9">
    <source>
        <dbReference type="ARBA" id="ARBA00023316"/>
    </source>
</evidence>
<dbReference type="InterPro" id="IPR000713">
    <property type="entry name" value="Mur_ligase_N"/>
</dbReference>
<dbReference type="AlphaFoldDB" id="A0A1T4V585"/>
<keyword evidence="5 10" id="KW-0067">ATP-binding</keyword>
<sequence>MISFKLSELAVYANYKLIGSDREIGAVSTDSRNCKDALFVALIGERFDGHDFIEKAIDNGAVAVVSSKILPEEITKKVPVILCNDTQKALGYCGYLVRRQSKAKIASLTGSCGKTTVKEFTHSILSLCGKSMCTNGNFNNDIGVPLTLLRLEADTDFAVIEQGASHLFDIAHTCEFVKADTAIINNVGGAHIEGFGSYDGVYKGKSEILEDVLSRGGMAAVPSDNKYFERWKSDYKSAFASGRLLSFGSHDFDFVRFTNVKNSAEGLSFTLNCPNSSFDISMNVMGAHNASNAAAACTLALITGADESKLKDGLLSSGAIKGRLFANTFKNMSVIDDAYNASYNAVIAAIDTLNLQSGHRVMIFGDMGELGDAAVELHESVGEHASSLVDEILCVGPLTEHTCKKAGIKAKHFNCHADLVQYARTVISNYPYTSFLVKGSLSMHMEDITKELIALGAK</sequence>
<comment type="pathway">
    <text evidence="10 11">Cell wall biogenesis; peptidoglycan biosynthesis.</text>
</comment>
<evidence type="ECO:0000313" key="15">
    <source>
        <dbReference type="EMBL" id="SKA60107.1"/>
    </source>
</evidence>
<dbReference type="SUPFAM" id="SSF53623">
    <property type="entry name" value="MurD-like peptide ligases, catalytic domain"/>
    <property type="match status" value="1"/>
</dbReference>
<dbReference type="Proteomes" id="UP000242432">
    <property type="component" value="Unassembled WGS sequence"/>
</dbReference>